<dbReference type="Gene3D" id="3.50.4.10">
    <property type="entry name" value="Hepatocyte Growth Factor"/>
    <property type="match status" value="1"/>
</dbReference>
<gene>
    <name evidence="4" type="ORF">FVF75_08915</name>
</gene>
<feature type="compositionally biased region" description="Basic and acidic residues" evidence="1">
    <location>
        <begin position="182"/>
        <end position="196"/>
    </location>
</feature>
<dbReference type="Proteomes" id="UP000322080">
    <property type="component" value="Unassembled WGS sequence"/>
</dbReference>
<keyword evidence="2" id="KW-0732">Signal</keyword>
<name>A0A5D0RI99_9RHOB</name>
<comment type="caution">
    <text evidence="4">The sequence shown here is derived from an EMBL/GenBank/DDBJ whole genome shotgun (WGS) entry which is preliminary data.</text>
</comment>
<feature type="compositionally biased region" description="Acidic residues" evidence="1">
    <location>
        <begin position="215"/>
        <end position="226"/>
    </location>
</feature>
<reference evidence="4 5" key="1">
    <citation type="submission" date="2019-08" db="EMBL/GenBank/DDBJ databases">
        <title>Identification of a novel species of the genus Boseongicola.</title>
        <authorList>
            <person name="Zhang X.-Q."/>
        </authorList>
    </citation>
    <scope>NUCLEOTIDE SEQUENCE [LARGE SCALE GENOMIC DNA]</scope>
    <source>
        <strain evidence="4 5">HY14</strain>
    </source>
</reference>
<evidence type="ECO:0000256" key="1">
    <source>
        <dbReference type="SAM" id="MobiDB-lite"/>
    </source>
</evidence>
<feature type="signal peptide" evidence="2">
    <location>
        <begin position="1"/>
        <end position="29"/>
    </location>
</feature>
<evidence type="ECO:0000256" key="2">
    <source>
        <dbReference type="SAM" id="SignalP"/>
    </source>
</evidence>
<dbReference type="AlphaFoldDB" id="A0A5D0RI99"/>
<organism evidence="4 5">
    <name type="scientific">Maritimibacter fusiformis</name>
    <dbReference type="NCBI Taxonomy" id="2603819"/>
    <lineage>
        <taxon>Bacteria</taxon>
        <taxon>Pseudomonadati</taxon>
        <taxon>Pseudomonadota</taxon>
        <taxon>Alphaproteobacteria</taxon>
        <taxon>Rhodobacterales</taxon>
        <taxon>Roseobacteraceae</taxon>
        <taxon>Maritimibacter</taxon>
    </lineage>
</organism>
<dbReference type="EMBL" id="VSIY01000006">
    <property type="protein sequence ID" value="TYB81242.1"/>
    <property type="molecule type" value="Genomic_DNA"/>
</dbReference>
<dbReference type="Pfam" id="PF14295">
    <property type="entry name" value="PAN_4"/>
    <property type="match status" value="1"/>
</dbReference>
<feature type="region of interest" description="Disordered" evidence="1">
    <location>
        <begin position="168"/>
        <end position="234"/>
    </location>
</feature>
<accession>A0A5D0RI99</accession>
<sequence>MGFSRLRRARRAVLVAAVAALSAITPALADYTRGCNAEVRFVPQNASQTFLVYTFSVHRTVDLYAQVNQARRIARGEIINCLRDHWDARNDDTPPPRCTDRPRIDFRDYPFASLEQEMTRAMCNANLGVLNMTIGVEVHISGQTGCYFGGGHDPVVIAQNVRIICLQTIPGGGGSGDDEARDENREEVREEERGDEPAEPPAIGDAGGWERVDRDEDEPPADEPPADDAPPATARYLPLPNVRLPGNDLYLIELDAPNWLLCRQACTEDDRCGAWTYRQPSAGSGPICLIKSRAGVPFPDTCCRSGVKQ</sequence>
<evidence type="ECO:0000313" key="4">
    <source>
        <dbReference type="EMBL" id="TYB81242.1"/>
    </source>
</evidence>
<dbReference type="InterPro" id="IPR003609">
    <property type="entry name" value="Pan_app"/>
</dbReference>
<feature type="chain" id="PRO_5022675104" description="Apple domain-containing protein" evidence="2">
    <location>
        <begin position="30"/>
        <end position="309"/>
    </location>
</feature>
<proteinExistence type="predicted"/>
<evidence type="ECO:0000313" key="5">
    <source>
        <dbReference type="Proteomes" id="UP000322080"/>
    </source>
</evidence>
<feature type="domain" description="Apple" evidence="3">
    <location>
        <begin position="244"/>
        <end position="291"/>
    </location>
</feature>
<keyword evidence="5" id="KW-1185">Reference proteome</keyword>
<dbReference type="RefSeq" id="WP_148377636.1">
    <property type="nucleotide sequence ID" value="NZ_VSIY01000006.1"/>
</dbReference>
<protein>
    <recommendedName>
        <fullName evidence="3">Apple domain-containing protein</fullName>
    </recommendedName>
</protein>
<evidence type="ECO:0000259" key="3">
    <source>
        <dbReference type="Pfam" id="PF14295"/>
    </source>
</evidence>